<dbReference type="CDD" id="cd00158">
    <property type="entry name" value="RHOD"/>
    <property type="match status" value="1"/>
</dbReference>
<dbReference type="PROSITE" id="PS50206">
    <property type="entry name" value="RHODANESE_3"/>
    <property type="match status" value="1"/>
</dbReference>
<protein>
    <submittedName>
        <fullName evidence="2">Rhodanese-like domain-containing protein</fullName>
    </submittedName>
</protein>
<dbReference type="SMART" id="SM00450">
    <property type="entry name" value="RHOD"/>
    <property type="match status" value="1"/>
</dbReference>
<evidence type="ECO:0000259" key="1">
    <source>
        <dbReference type="PROSITE" id="PS50206"/>
    </source>
</evidence>
<dbReference type="Gene3D" id="3.40.250.10">
    <property type="entry name" value="Rhodanese-like domain"/>
    <property type="match status" value="1"/>
</dbReference>
<evidence type="ECO:0000313" key="3">
    <source>
        <dbReference type="Proteomes" id="UP000272464"/>
    </source>
</evidence>
<dbReference type="SUPFAM" id="SSF52821">
    <property type="entry name" value="Rhodanese/Cell cycle control phosphatase"/>
    <property type="match status" value="1"/>
</dbReference>
<dbReference type="Pfam" id="PF00581">
    <property type="entry name" value="Rhodanese"/>
    <property type="match status" value="1"/>
</dbReference>
<dbReference type="InterPro" id="IPR050229">
    <property type="entry name" value="GlpE_sulfurtransferase"/>
</dbReference>
<dbReference type="PANTHER" id="PTHR43031:SF18">
    <property type="entry name" value="RHODANESE-RELATED SULFURTRANSFERASES"/>
    <property type="match status" value="1"/>
</dbReference>
<gene>
    <name evidence="2" type="ORF">EJP77_02275</name>
</gene>
<dbReference type="PANTHER" id="PTHR43031">
    <property type="entry name" value="FAD-DEPENDENT OXIDOREDUCTASE"/>
    <property type="match status" value="1"/>
</dbReference>
<accession>A0A3S1JSP5</accession>
<dbReference type="InterPro" id="IPR036873">
    <property type="entry name" value="Rhodanese-like_dom_sf"/>
</dbReference>
<organism evidence="2 3">
    <name type="scientific">Paenibacillus zeisoli</name>
    <dbReference type="NCBI Taxonomy" id="2496267"/>
    <lineage>
        <taxon>Bacteria</taxon>
        <taxon>Bacillati</taxon>
        <taxon>Bacillota</taxon>
        <taxon>Bacilli</taxon>
        <taxon>Bacillales</taxon>
        <taxon>Paenibacillaceae</taxon>
        <taxon>Paenibacillus</taxon>
    </lineage>
</organism>
<dbReference type="AlphaFoldDB" id="A0A3S1JSP5"/>
<dbReference type="RefSeq" id="WP_127197552.1">
    <property type="nucleotide sequence ID" value="NZ_RZNX01000001.1"/>
</dbReference>
<dbReference type="OrthoDB" id="9800872at2"/>
<dbReference type="Proteomes" id="UP000272464">
    <property type="component" value="Unassembled WGS sequence"/>
</dbReference>
<feature type="domain" description="Rhodanese" evidence="1">
    <location>
        <begin position="38"/>
        <end position="123"/>
    </location>
</feature>
<reference evidence="2 3" key="1">
    <citation type="submission" date="2018-12" db="EMBL/GenBank/DDBJ databases">
        <authorList>
            <person name="Sun L."/>
            <person name="Chen Z."/>
        </authorList>
    </citation>
    <scope>NUCLEOTIDE SEQUENCE [LARGE SCALE GENOMIC DNA]</scope>
    <source>
        <strain evidence="2 3">3-5-3</strain>
    </source>
</reference>
<keyword evidence="3" id="KW-1185">Reference proteome</keyword>
<dbReference type="InterPro" id="IPR001763">
    <property type="entry name" value="Rhodanese-like_dom"/>
</dbReference>
<name>A0A3S1JSP5_9BACL</name>
<dbReference type="EMBL" id="RZNX01000001">
    <property type="protein sequence ID" value="RUT35855.1"/>
    <property type="molecule type" value="Genomic_DNA"/>
</dbReference>
<evidence type="ECO:0000313" key="2">
    <source>
        <dbReference type="EMBL" id="RUT35855.1"/>
    </source>
</evidence>
<sequence>MNYGFYLVLLLFFLWMLYRQFASVKGLRSLSAEQFISESNGSKVIDIREIHEYKRGHIKGAVNIPLSQLQQRMEEISKDYTVYLYCQSGMRSRQAAKILGRNGYANIAELKGGMMSWNGPTKN</sequence>
<proteinExistence type="predicted"/>
<comment type="caution">
    <text evidence="2">The sequence shown here is derived from an EMBL/GenBank/DDBJ whole genome shotgun (WGS) entry which is preliminary data.</text>
</comment>